<evidence type="ECO:0008006" key="4">
    <source>
        <dbReference type="Google" id="ProtNLM"/>
    </source>
</evidence>
<evidence type="ECO:0000313" key="2">
    <source>
        <dbReference type="EMBL" id="MDI5967740.1"/>
    </source>
</evidence>
<feature type="transmembrane region" description="Helical" evidence="1">
    <location>
        <begin position="98"/>
        <end position="118"/>
    </location>
</feature>
<comment type="caution">
    <text evidence="2">The sequence shown here is derived from an EMBL/GenBank/DDBJ whole genome shotgun (WGS) entry which is preliminary data.</text>
</comment>
<dbReference type="Proteomes" id="UP001156398">
    <property type="component" value="Unassembled WGS sequence"/>
</dbReference>
<proteinExistence type="predicted"/>
<name>A0ABT6WB77_9ACTN</name>
<keyword evidence="1" id="KW-1133">Transmembrane helix</keyword>
<organism evidence="2 3">
    <name type="scientific">Streptantibioticus silvisoli</name>
    <dbReference type="NCBI Taxonomy" id="2705255"/>
    <lineage>
        <taxon>Bacteria</taxon>
        <taxon>Bacillati</taxon>
        <taxon>Actinomycetota</taxon>
        <taxon>Actinomycetes</taxon>
        <taxon>Kitasatosporales</taxon>
        <taxon>Streptomycetaceae</taxon>
        <taxon>Streptantibioticus</taxon>
    </lineage>
</organism>
<keyword evidence="1" id="KW-0812">Transmembrane</keyword>
<evidence type="ECO:0000313" key="3">
    <source>
        <dbReference type="Proteomes" id="UP001156398"/>
    </source>
</evidence>
<dbReference type="RefSeq" id="WP_271326065.1">
    <property type="nucleotide sequence ID" value="NZ_JAAGKO020000124.1"/>
</dbReference>
<dbReference type="EMBL" id="JAAGKO020000124">
    <property type="protein sequence ID" value="MDI5967740.1"/>
    <property type="molecule type" value="Genomic_DNA"/>
</dbReference>
<protein>
    <recommendedName>
        <fullName evidence="4">ATP-binding protein</fullName>
    </recommendedName>
</protein>
<sequence length="210" mass="21614">MGRGAWAVQSAARGAERAPVPSAGTRRAASRALVSEAVRSVADQAAHGLPAPWALAVHDAARRGARGLAEVLDEAVAQADGVRVDRPRWWSAAAAAQWLLMVLSAVGAVGLVAIAVRALPVPVWLAALVFGVGTLGGPALAWACRAGGRGPARRHGQTADRLLRDTAAHCGRARVLEPVAAELLRYAEVREQFGVATGAVIPEGRSAGRG</sequence>
<gene>
    <name evidence="2" type="ORF">POF43_034335</name>
</gene>
<evidence type="ECO:0000256" key="1">
    <source>
        <dbReference type="SAM" id="Phobius"/>
    </source>
</evidence>
<reference evidence="2 3" key="1">
    <citation type="submission" date="2023-05" db="EMBL/GenBank/DDBJ databases">
        <title>Streptantibioticus silvisoli sp. nov., acidotolerant actinomycetes 1 from pine litter.</title>
        <authorList>
            <person name="Swiecimska M."/>
            <person name="Golinska P."/>
            <person name="Sangal V."/>
            <person name="Wachnowicz B."/>
            <person name="Goodfellow M."/>
        </authorList>
    </citation>
    <scope>NUCLEOTIDE SEQUENCE [LARGE SCALE GENOMIC DNA]</scope>
    <source>
        <strain evidence="2 3">SL54</strain>
    </source>
</reference>
<keyword evidence="3" id="KW-1185">Reference proteome</keyword>
<keyword evidence="1" id="KW-0472">Membrane</keyword>
<feature type="transmembrane region" description="Helical" evidence="1">
    <location>
        <begin position="124"/>
        <end position="144"/>
    </location>
</feature>
<accession>A0ABT6WB77</accession>